<comment type="caution">
    <text evidence="6">The sequence shown here is derived from an EMBL/GenBank/DDBJ whole genome shotgun (WGS) entry which is preliminary data.</text>
</comment>
<feature type="transmembrane region" description="Helical" evidence="4">
    <location>
        <begin position="161"/>
        <end position="179"/>
    </location>
</feature>
<feature type="transmembrane region" description="Helical" evidence="4">
    <location>
        <begin position="185"/>
        <end position="201"/>
    </location>
</feature>
<dbReference type="AlphaFoldDB" id="A0A2N5NL87"/>
<keyword evidence="4" id="KW-0472">Membrane</keyword>
<organism evidence="6 7">
    <name type="scientific">Mediterraneibacter gnavus</name>
    <name type="common">Ruminococcus gnavus</name>
    <dbReference type="NCBI Taxonomy" id="33038"/>
    <lineage>
        <taxon>Bacteria</taxon>
        <taxon>Bacillati</taxon>
        <taxon>Bacillota</taxon>
        <taxon>Clostridia</taxon>
        <taxon>Lachnospirales</taxon>
        <taxon>Lachnospiraceae</taxon>
        <taxon>Mediterraneibacter</taxon>
    </lineage>
</organism>
<evidence type="ECO:0000256" key="3">
    <source>
        <dbReference type="ARBA" id="ARBA00023125"/>
    </source>
</evidence>
<evidence type="ECO:0000256" key="1">
    <source>
        <dbReference type="ARBA" id="ARBA00022741"/>
    </source>
</evidence>
<dbReference type="GO" id="GO:0140664">
    <property type="term" value="F:ATP-dependent DNA damage sensor activity"/>
    <property type="evidence" value="ECO:0007669"/>
    <property type="project" value="InterPro"/>
</dbReference>
<evidence type="ECO:0000313" key="6">
    <source>
        <dbReference type="EMBL" id="PLT57252.1"/>
    </source>
</evidence>
<evidence type="ECO:0000256" key="2">
    <source>
        <dbReference type="ARBA" id="ARBA00022840"/>
    </source>
</evidence>
<proteinExistence type="predicted"/>
<reference evidence="6 7" key="1">
    <citation type="journal article" date="2017" name="Genome Med.">
        <title>A novel Ruminococcus gnavus clade enriched in inflammatory bowel disease patients.</title>
        <authorList>
            <person name="Hall A.B."/>
            <person name="Yassour M."/>
            <person name="Sauk J."/>
            <person name="Garner A."/>
            <person name="Jiang X."/>
            <person name="Arthur T."/>
            <person name="Lagoudas G.K."/>
            <person name="Vatanen T."/>
            <person name="Fornelos N."/>
            <person name="Wilson R."/>
            <person name="Bertha M."/>
            <person name="Cohen M."/>
            <person name="Garber J."/>
            <person name="Khalili H."/>
            <person name="Gevers D."/>
            <person name="Ananthakrishnan A.N."/>
            <person name="Kugathasan S."/>
            <person name="Lander E.S."/>
            <person name="Blainey P."/>
            <person name="Vlamakis H."/>
            <person name="Xavier R.J."/>
            <person name="Huttenhower C."/>
        </authorList>
    </citation>
    <scope>NUCLEOTIDE SEQUENCE [LARGE SCALE GENOMIC DNA]</scope>
    <source>
        <strain evidence="6 7">RJX1118</strain>
    </source>
</reference>
<dbReference type="Pfam" id="PF00488">
    <property type="entry name" value="MutS_V"/>
    <property type="match status" value="1"/>
</dbReference>
<dbReference type="PANTHER" id="PTHR11361">
    <property type="entry name" value="DNA MISMATCH REPAIR PROTEIN MUTS FAMILY MEMBER"/>
    <property type="match status" value="1"/>
</dbReference>
<accession>A0A2N5NL87</accession>
<sequence length="549" mass="63308">MNEDLVLAITMLIILAVVVLFIQISQQIKVKRIQKMKIQRRFGEIPDMEEVLPIEKISVYHKHQGREDVDQVTWSDLSMDQVFQRIDQCDSAAGEAVLYNMLHCTDNGQAQWKDLLKYYEEQAEPRKKAEAILISLGKREGLYYLPEYVDTLQASHVGSVFFYRLLQILLLGSIVGGLWNIQILPLAGVTAIVNIAVYIMTRMKYEQQMSMMELIVLVIDTGKRLTKEKCAGPVQKELEEKLKELGKLDKLIGKMSAMRRNSYSSDQGAFLDYLFGITLWQLISYEKSVKWLENKRESYLQLFEEIGRLDAAISIASFRKSLPFYTEPEFHSERSVHMEEMYHPLIEEPVSNSMDWSRNCIITGSNASGKSTWIKAVAINLILAQTICTCTAKRFQMHPGQIMTSMAVRDDIMKGESYFLKEMKYLRRMLERFSEEKLTICIIDEILKGTNTKERIAASKAILDYMQRQNCLVMVASHDYELTVLLEGTYENYHFTERIGEDDIYFDYRLYPGAVTSGNAIKLLKFMKFPEEIVTEAKQQVTMGLADLQ</sequence>
<name>A0A2N5NL87_MEDGN</name>
<keyword evidence="1" id="KW-0547">Nucleotide-binding</keyword>
<dbReference type="Proteomes" id="UP000234849">
    <property type="component" value="Unassembled WGS sequence"/>
</dbReference>
<keyword evidence="4" id="KW-1133">Transmembrane helix</keyword>
<keyword evidence="4" id="KW-0812">Transmembrane</keyword>
<dbReference type="InterPro" id="IPR045076">
    <property type="entry name" value="MutS"/>
</dbReference>
<dbReference type="SMART" id="SM00534">
    <property type="entry name" value="MUTSac"/>
    <property type="match status" value="1"/>
</dbReference>
<keyword evidence="2" id="KW-0067">ATP-binding</keyword>
<dbReference type="EMBL" id="NIHM01000003">
    <property type="protein sequence ID" value="PLT57252.1"/>
    <property type="molecule type" value="Genomic_DNA"/>
</dbReference>
<dbReference type="Gene3D" id="3.40.50.300">
    <property type="entry name" value="P-loop containing nucleotide triphosphate hydrolases"/>
    <property type="match status" value="1"/>
</dbReference>
<feature type="domain" description="DNA mismatch repair proteins mutS family" evidence="5">
    <location>
        <begin position="357"/>
        <end position="542"/>
    </location>
</feature>
<dbReference type="GO" id="GO:0005524">
    <property type="term" value="F:ATP binding"/>
    <property type="evidence" value="ECO:0007669"/>
    <property type="project" value="UniProtKB-KW"/>
</dbReference>
<dbReference type="PANTHER" id="PTHR11361:SF152">
    <property type="entry name" value="DNA MISMATCH REPAIR PROTEIN"/>
    <property type="match status" value="1"/>
</dbReference>
<dbReference type="InterPro" id="IPR000432">
    <property type="entry name" value="DNA_mismatch_repair_MutS_C"/>
</dbReference>
<keyword evidence="3" id="KW-0238">DNA-binding</keyword>
<gene>
    <name evidence="6" type="ORF">CDL18_03420</name>
</gene>
<evidence type="ECO:0000259" key="5">
    <source>
        <dbReference type="SMART" id="SM00534"/>
    </source>
</evidence>
<dbReference type="GO" id="GO:0005829">
    <property type="term" value="C:cytosol"/>
    <property type="evidence" value="ECO:0007669"/>
    <property type="project" value="TreeGrafter"/>
</dbReference>
<dbReference type="RefSeq" id="WP_101879203.1">
    <property type="nucleotide sequence ID" value="NZ_NIHM01000003.1"/>
</dbReference>
<evidence type="ECO:0000256" key="4">
    <source>
        <dbReference type="SAM" id="Phobius"/>
    </source>
</evidence>
<evidence type="ECO:0000313" key="7">
    <source>
        <dbReference type="Proteomes" id="UP000234849"/>
    </source>
</evidence>
<dbReference type="InterPro" id="IPR027417">
    <property type="entry name" value="P-loop_NTPase"/>
</dbReference>
<dbReference type="GO" id="GO:0006298">
    <property type="term" value="P:mismatch repair"/>
    <property type="evidence" value="ECO:0007669"/>
    <property type="project" value="InterPro"/>
</dbReference>
<feature type="transmembrane region" description="Helical" evidence="4">
    <location>
        <begin position="6"/>
        <end position="25"/>
    </location>
</feature>
<dbReference type="GO" id="GO:0030983">
    <property type="term" value="F:mismatched DNA binding"/>
    <property type="evidence" value="ECO:0007669"/>
    <property type="project" value="InterPro"/>
</dbReference>
<protein>
    <recommendedName>
        <fullName evidence="5">DNA mismatch repair proteins mutS family domain-containing protein</fullName>
    </recommendedName>
</protein>
<dbReference type="SUPFAM" id="SSF52540">
    <property type="entry name" value="P-loop containing nucleoside triphosphate hydrolases"/>
    <property type="match status" value="1"/>
</dbReference>